<sequence length="85" mass="9206">MAGVMRTQGPPMEGLRGRMNAGGTMEESRVRQVSLEQHWSTRMGLRGQCFMVSVKCAISVECKIYSNSSVHGIGQPVHTSLGGQP</sequence>
<dbReference type="AlphaFoldDB" id="F2CXL4"/>
<reference evidence="2" key="1">
    <citation type="journal article" date="2011" name="Plant Physiol.">
        <title>Comprehensive sequence analysis of 24,783 barley full-length cDNAs derived from 12 clone libraries.</title>
        <authorList>
            <person name="Matsumoto T."/>
            <person name="Tanaka T."/>
            <person name="Sakai H."/>
            <person name="Amano N."/>
            <person name="Kanamori H."/>
            <person name="Kurita K."/>
            <person name="Kikuta A."/>
            <person name="Kamiya K."/>
            <person name="Yamamoto M."/>
            <person name="Ikawa H."/>
            <person name="Fujii N."/>
            <person name="Hori K."/>
            <person name="Itoh T."/>
            <person name="Sato K."/>
        </authorList>
    </citation>
    <scope>NUCLEOTIDE SEQUENCE</scope>
    <source>
        <tissue evidence="2">Shoot</tissue>
    </source>
</reference>
<name>F2CXL4_HORVV</name>
<proteinExistence type="evidence at transcript level"/>
<evidence type="ECO:0000256" key="1">
    <source>
        <dbReference type="SAM" id="MobiDB-lite"/>
    </source>
</evidence>
<dbReference type="EMBL" id="AK356367">
    <property type="protein sequence ID" value="BAJ87585.1"/>
    <property type="molecule type" value="mRNA"/>
</dbReference>
<protein>
    <submittedName>
        <fullName evidence="2">Predicted protein</fullName>
    </submittedName>
</protein>
<organism evidence="2">
    <name type="scientific">Hordeum vulgare subsp. vulgare</name>
    <name type="common">Domesticated barley</name>
    <dbReference type="NCBI Taxonomy" id="112509"/>
    <lineage>
        <taxon>Eukaryota</taxon>
        <taxon>Viridiplantae</taxon>
        <taxon>Streptophyta</taxon>
        <taxon>Embryophyta</taxon>
        <taxon>Tracheophyta</taxon>
        <taxon>Spermatophyta</taxon>
        <taxon>Magnoliopsida</taxon>
        <taxon>Liliopsida</taxon>
        <taxon>Poales</taxon>
        <taxon>Poaceae</taxon>
        <taxon>BOP clade</taxon>
        <taxon>Pooideae</taxon>
        <taxon>Triticodae</taxon>
        <taxon>Triticeae</taxon>
        <taxon>Hordeinae</taxon>
        <taxon>Hordeum</taxon>
    </lineage>
</organism>
<evidence type="ECO:0000313" key="2">
    <source>
        <dbReference type="EMBL" id="BAJ87585.1"/>
    </source>
</evidence>
<feature type="region of interest" description="Disordered" evidence="1">
    <location>
        <begin position="1"/>
        <end position="27"/>
    </location>
</feature>
<accession>F2CXL4</accession>